<comment type="similarity">
    <text evidence="1 7">Belongs to the universal ribosomal protein uL13 family.</text>
</comment>
<evidence type="ECO:0000256" key="4">
    <source>
        <dbReference type="ARBA" id="ARBA00068945"/>
    </source>
</evidence>
<dbReference type="CDD" id="cd00392">
    <property type="entry name" value="Ribosomal_L13"/>
    <property type="match status" value="1"/>
</dbReference>
<dbReference type="PANTHER" id="PTHR11545">
    <property type="entry name" value="RIBOSOMAL PROTEIN L13"/>
    <property type="match status" value="1"/>
</dbReference>
<dbReference type="InterPro" id="IPR023563">
    <property type="entry name" value="Ribosomal_uL13_CS"/>
</dbReference>
<dbReference type="PANTHER" id="PTHR11545:SF2">
    <property type="entry name" value="LARGE RIBOSOMAL SUBUNIT PROTEIN UL13M"/>
    <property type="match status" value="1"/>
</dbReference>
<dbReference type="GO" id="GO:0003729">
    <property type="term" value="F:mRNA binding"/>
    <property type="evidence" value="ECO:0007669"/>
    <property type="project" value="TreeGrafter"/>
</dbReference>
<evidence type="ECO:0000256" key="7">
    <source>
        <dbReference type="RuleBase" id="RU003877"/>
    </source>
</evidence>
<dbReference type="GO" id="GO:0017148">
    <property type="term" value="P:negative regulation of translation"/>
    <property type="evidence" value="ECO:0007669"/>
    <property type="project" value="TreeGrafter"/>
</dbReference>
<dbReference type="Pfam" id="PF00572">
    <property type="entry name" value="Ribosomal_L13"/>
    <property type="match status" value="1"/>
</dbReference>
<evidence type="ECO:0000256" key="1">
    <source>
        <dbReference type="ARBA" id="ARBA00006227"/>
    </source>
</evidence>
<dbReference type="NCBIfam" id="TIGR01066">
    <property type="entry name" value="rplM_bact"/>
    <property type="match status" value="1"/>
</dbReference>
<dbReference type="GO" id="GO:0006412">
    <property type="term" value="P:translation"/>
    <property type="evidence" value="ECO:0007669"/>
    <property type="project" value="InterPro"/>
</dbReference>
<keyword evidence="3 7" id="KW-0687">Ribonucleoprotein</keyword>
<feature type="compositionally biased region" description="Basic and acidic residues" evidence="8">
    <location>
        <begin position="224"/>
        <end position="234"/>
    </location>
</feature>
<dbReference type="SUPFAM" id="SSF52161">
    <property type="entry name" value="Ribosomal protein L13"/>
    <property type="match status" value="1"/>
</dbReference>
<dbReference type="FunFam" id="3.90.1180.10:FF:000001">
    <property type="entry name" value="50S ribosomal protein L13"/>
    <property type="match status" value="1"/>
</dbReference>
<proteinExistence type="inferred from homology"/>
<dbReference type="GO" id="GO:0022625">
    <property type="term" value="C:cytosolic large ribosomal subunit"/>
    <property type="evidence" value="ECO:0007669"/>
    <property type="project" value="TreeGrafter"/>
</dbReference>
<dbReference type="InterPro" id="IPR005822">
    <property type="entry name" value="Ribosomal_uL13"/>
</dbReference>
<comment type="caution">
    <text evidence="9">The sequence shown here is derived from an EMBL/GenBank/DDBJ whole genome shotgun (WGS) entry which is preliminary data.</text>
</comment>
<dbReference type="HAMAP" id="MF_01366">
    <property type="entry name" value="Ribosomal_uL13"/>
    <property type="match status" value="1"/>
</dbReference>
<organism evidence="9 10">
    <name type="scientific">Deinandra increscens subsp. villosa</name>
    <dbReference type="NCBI Taxonomy" id="3103831"/>
    <lineage>
        <taxon>Eukaryota</taxon>
        <taxon>Viridiplantae</taxon>
        <taxon>Streptophyta</taxon>
        <taxon>Embryophyta</taxon>
        <taxon>Tracheophyta</taxon>
        <taxon>Spermatophyta</taxon>
        <taxon>Magnoliopsida</taxon>
        <taxon>eudicotyledons</taxon>
        <taxon>Gunneridae</taxon>
        <taxon>Pentapetalae</taxon>
        <taxon>asterids</taxon>
        <taxon>campanulids</taxon>
        <taxon>Asterales</taxon>
        <taxon>Asteraceae</taxon>
        <taxon>Asteroideae</taxon>
        <taxon>Heliantheae alliance</taxon>
        <taxon>Madieae</taxon>
        <taxon>Madiinae</taxon>
        <taxon>Deinandra</taxon>
    </lineage>
</organism>
<protein>
    <recommendedName>
        <fullName evidence="4">Large ribosomal subunit protein uL13c</fullName>
    </recommendedName>
    <alternativeName>
        <fullName evidence="5">50S ribosomal protein L13, chloroplastic</fullName>
    </alternativeName>
    <alternativeName>
        <fullName evidence="6">CL13</fullName>
    </alternativeName>
</protein>
<dbReference type="InterPro" id="IPR036899">
    <property type="entry name" value="Ribosomal_uL13_sf"/>
</dbReference>
<gene>
    <name evidence="9" type="ORF">SSX86_006739</name>
</gene>
<dbReference type="Gene3D" id="3.90.1180.10">
    <property type="entry name" value="Ribosomal protein L13"/>
    <property type="match status" value="1"/>
</dbReference>
<evidence type="ECO:0000256" key="2">
    <source>
        <dbReference type="ARBA" id="ARBA00022980"/>
    </source>
</evidence>
<evidence type="ECO:0000256" key="8">
    <source>
        <dbReference type="SAM" id="MobiDB-lite"/>
    </source>
</evidence>
<evidence type="ECO:0000313" key="10">
    <source>
        <dbReference type="Proteomes" id="UP001408789"/>
    </source>
</evidence>
<feature type="region of interest" description="Disordered" evidence="8">
    <location>
        <begin position="213"/>
        <end position="234"/>
    </location>
</feature>
<dbReference type="AlphaFoldDB" id="A0AAP0H734"/>
<dbReference type="EMBL" id="JBCNJP010000008">
    <property type="protein sequence ID" value="KAK9074142.1"/>
    <property type="molecule type" value="Genomic_DNA"/>
</dbReference>
<evidence type="ECO:0000256" key="5">
    <source>
        <dbReference type="ARBA" id="ARBA00077140"/>
    </source>
</evidence>
<reference evidence="9 10" key="1">
    <citation type="submission" date="2024-04" db="EMBL/GenBank/DDBJ databases">
        <title>The reference genome of an endangered Asteraceae, Deinandra increscens subsp. villosa, native to the Central Coast of California.</title>
        <authorList>
            <person name="Guilliams M."/>
            <person name="Hasenstab-Lehman K."/>
            <person name="Meyer R."/>
            <person name="Mcevoy S."/>
        </authorList>
    </citation>
    <scope>NUCLEOTIDE SEQUENCE [LARGE SCALE GENOMIC DNA]</scope>
    <source>
        <tissue evidence="9">Leaf</tissue>
    </source>
</reference>
<dbReference type="Proteomes" id="UP001408789">
    <property type="component" value="Unassembled WGS sequence"/>
</dbReference>
<dbReference type="PROSITE" id="PS00783">
    <property type="entry name" value="RIBOSOMAL_L13"/>
    <property type="match status" value="1"/>
</dbReference>
<keyword evidence="10" id="KW-1185">Reference proteome</keyword>
<evidence type="ECO:0000313" key="9">
    <source>
        <dbReference type="EMBL" id="KAK9074142.1"/>
    </source>
</evidence>
<accession>A0AAP0H734</accession>
<evidence type="ECO:0000256" key="6">
    <source>
        <dbReference type="ARBA" id="ARBA00082726"/>
    </source>
</evidence>
<dbReference type="InterPro" id="IPR005823">
    <property type="entry name" value="Ribosomal_uL13_bac-type"/>
</dbReference>
<name>A0AAP0H734_9ASTR</name>
<dbReference type="GO" id="GO:0003735">
    <property type="term" value="F:structural constituent of ribosome"/>
    <property type="evidence" value="ECO:0007669"/>
    <property type="project" value="InterPro"/>
</dbReference>
<evidence type="ECO:0000256" key="3">
    <source>
        <dbReference type="ARBA" id="ARBA00023274"/>
    </source>
</evidence>
<sequence length="234" mass="26473">MAMTYATSSSAMFAASHSNRSPAPVLFVSSPMASKRTIGARANRSFQIRCQEQKVQQRNLAPVEQRWMFTDSDFTGPDVWNKTWYPKAEDHVNTEKTWYVVDASDKILGRLASTIAIHIRGKNLATYTPSVDMGAFVIVVNAEKVAVSGKKRTQKLYRRHSGRPGGMTVETFDQLQQRIPERIIEHAVRGMLPKGRLGRDLFTHLKVYTGADHPHQAQKPIDLPIRDKRIQKQT</sequence>
<keyword evidence="2 7" id="KW-0689">Ribosomal protein</keyword>